<gene>
    <name evidence="2" type="ORF">ALP48_05438</name>
</gene>
<reference evidence="2 3" key="1">
    <citation type="submission" date="2018-08" db="EMBL/GenBank/DDBJ databases">
        <title>Recombination of ecologically and evolutionarily significant loci maintains genetic cohesion in the Pseudomonas syringae species complex.</title>
        <authorList>
            <person name="Dillon M."/>
            <person name="Thakur S."/>
            <person name="Almeida R.N.D."/>
            <person name="Weir B.S."/>
            <person name="Guttman D.S."/>
        </authorList>
    </citation>
    <scope>NUCLEOTIDE SEQUENCE [LARGE SCALE GENOMIC DNA]</scope>
    <source>
        <strain evidence="2 3">ICMP 16926</strain>
    </source>
</reference>
<evidence type="ECO:0000256" key="1">
    <source>
        <dbReference type="SAM" id="MobiDB-lite"/>
    </source>
</evidence>
<evidence type="ECO:0000313" key="2">
    <source>
        <dbReference type="EMBL" id="RMT42420.1"/>
    </source>
</evidence>
<comment type="caution">
    <text evidence="2">The sequence shown here is derived from an EMBL/GenBank/DDBJ whole genome shotgun (WGS) entry which is preliminary data.</text>
</comment>
<dbReference type="Proteomes" id="UP000268096">
    <property type="component" value="Unassembled WGS sequence"/>
</dbReference>
<feature type="region of interest" description="Disordered" evidence="1">
    <location>
        <begin position="149"/>
        <end position="181"/>
    </location>
</feature>
<proteinExistence type="predicted"/>
<dbReference type="EMBL" id="RBTH01000280">
    <property type="protein sequence ID" value="RMT42420.1"/>
    <property type="molecule type" value="Genomic_DNA"/>
</dbReference>
<dbReference type="AlphaFoldDB" id="A0A3M5L3Z1"/>
<feature type="compositionally biased region" description="Basic and acidic residues" evidence="1">
    <location>
        <begin position="203"/>
        <end position="228"/>
    </location>
</feature>
<organism evidence="2 3">
    <name type="scientific">Pseudomonas syringae pv. solidagae</name>
    <dbReference type="NCBI Taxonomy" id="264458"/>
    <lineage>
        <taxon>Bacteria</taxon>
        <taxon>Pseudomonadati</taxon>
        <taxon>Pseudomonadota</taxon>
        <taxon>Gammaproteobacteria</taxon>
        <taxon>Pseudomonadales</taxon>
        <taxon>Pseudomonadaceae</taxon>
        <taxon>Pseudomonas</taxon>
        <taxon>Pseudomonas syringae</taxon>
    </lineage>
</organism>
<accession>A0A3M5L3Z1</accession>
<feature type="compositionally biased region" description="Basic and acidic residues" evidence="1">
    <location>
        <begin position="161"/>
        <end position="171"/>
    </location>
</feature>
<feature type="region of interest" description="Disordered" evidence="1">
    <location>
        <begin position="196"/>
        <end position="237"/>
    </location>
</feature>
<evidence type="ECO:0000313" key="3">
    <source>
        <dbReference type="Proteomes" id="UP000268096"/>
    </source>
</evidence>
<name>A0A3M5L3Z1_PSESX</name>
<sequence length="331" mass="36031">MPAALIAQVGGAADQQHEHACHQVRHGADPADHECIAETEVLDDRRQPEIDRVDAALNAEVDKAQDPYERHAQHGSHRAFAVHRTAQFIVGDIGLDPLTLSGRQPVGILDLVAQQNEGQHTQRHRRHALNQEHPLPAGHAALARSEMIENPSGKRAAQQAGDRDGRHEQCHDPPATLIRIPAREVQHDAGEETGLCHTGQKAQHVELDQRGDEQQAGRKDSPGNHHQTDPATRPKAVQRQIAGQATQHVANEEDTGAQAIDRLAETQGIEHLQLGKADVHAVEVIEQVTNEDKRDKAQGDATVDMIAFGVAHLVGRNRCHGGCSSVLVVFI</sequence>
<protein>
    <submittedName>
        <fullName evidence="2">Uncharacterized protein</fullName>
    </submittedName>
</protein>